<dbReference type="PANTHER" id="PTHR11117:SF2">
    <property type="entry name" value="SUCCINATE--COA LIGASE [ADP_GDP-FORMING] SUBUNIT ALPHA, MITOCHONDRIAL"/>
    <property type="match status" value="1"/>
</dbReference>
<keyword evidence="4 7" id="KW-0547">Nucleotide-binding</keyword>
<dbReference type="PRINTS" id="PR01798">
    <property type="entry name" value="SCOASYNTHASE"/>
</dbReference>
<dbReference type="InterPro" id="IPR003781">
    <property type="entry name" value="CoA-bd"/>
</dbReference>
<evidence type="ECO:0000256" key="2">
    <source>
        <dbReference type="ARBA" id="ARBA00022532"/>
    </source>
</evidence>
<feature type="binding site" evidence="7">
    <location>
        <position position="192"/>
    </location>
    <ligand>
        <name>substrate</name>
        <note>ligand shared with subunit beta</note>
    </ligand>
</feature>
<dbReference type="NCBIfam" id="NF004230">
    <property type="entry name" value="PRK05678.1"/>
    <property type="match status" value="1"/>
</dbReference>
<dbReference type="PANTHER" id="PTHR11117">
    <property type="entry name" value="SUCCINYL-COA LIGASE SUBUNIT ALPHA"/>
    <property type="match status" value="1"/>
</dbReference>
<feature type="domain" description="CoA-binding" evidence="10">
    <location>
        <begin position="36"/>
        <end position="132"/>
    </location>
</feature>
<dbReference type="GO" id="GO:0004776">
    <property type="term" value="F:succinate-CoA ligase (GDP-forming) activity"/>
    <property type="evidence" value="ECO:0007669"/>
    <property type="project" value="UniProtKB-EC"/>
</dbReference>
<dbReference type="GO" id="GO:0009361">
    <property type="term" value="C:succinate-CoA ligase complex (ADP-forming)"/>
    <property type="evidence" value="ECO:0007669"/>
    <property type="project" value="TreeGrafter"/>
</dbReference>
<evidence type="ECO:0000313" key="11">
    <source>
        <dbReference type="Proteomes" id="UP000515204"/>
    </source>
</evidence>
<evidence type="ECO:0000313" key="12">
    <source>
        <dbReference type="RefSeq" id="XP_014468899.1"/>
    </source>
</evidence>
<dbReference type="FunFam" id="3.40.50.720:FF:000002">
    <property type="entry name" value="Succinate--CoA ligase [ADP-forming] subunit alpha"/>
    <property type="match status" value="1"/>
</dbReference>
<comment type="similarity">
    <text evidence="7 9">Belongs to the succinate/malate CoA ligase alpha subunit family.</text>
</comment>
<name>A0A6P3WTB2_DINQU</name>
<comment type="subcellular location">
    <subcellularLocation>
        <location evidence="7">Mitochondrion</location>
    </subcellularLocation>
</comment>
<gene>
    <name evidence="12" type="primary">LOC106741410</name>
</gene>
<dbReference type="PIRSF" id="PIRSF001553">
    <property type="entry name" value="SucCS_alpha"/>
    <property type="match status" value="1"/>
</dbReference>
<evidence type="ECO:0000259" key="10">
    <source>
        <dbReference type="SMART" id="SM00881"/>
    </source>
</evidence>
<keyword evidence="7" id="KW-0496">Mitochondrion</keyword>
<dbReference type="GO" id="GO:0000166">
    <property type="term" value="F:nucleotide binding"/>
    <property type="evidence" value="ECO:0007669"/>
    <property type="project" value="UniProtKB-KW"/>
</dbReference>
<dbReference type="GO" id="GO:0006099">
    <property type="term" value="P:tricarboxylic acid cycle"/>
    <property type="evidence" value="ECO:0007669"/>
    <property type="project" value="UniProtKB-UniRule"/>
</dbReference>
<dbReference type="HAMAP" id="MF_01988">
    <property type="entry name" value="Succ_CoA_alpha"/>
    <property type="match status" value="1"/>
</dbReference>
<evidence type="ECO:0000256" key="9">
    <source>
        <dbReference type="RuleBase" id="RU000677"/>
    </source>
</evidence>
<dbReference type="CTD" id="38447"/>
<feature type="binding site" evidence="7">
    <location>
        <begin position="49"/>
        <end position="52"/>
    </location>
    <ligand>
        <name>CoA</name>
        <dbReference type="ChEBI" id="CHEBI:57287"/>
    </ligand>
</feature>
<dbReference type="GeneID" id="106741410"/>
<dbReference type="FunFam" id="3.40.50.261:FF:000005">
    <property type="entry name" value="Succinate--CoA ligase [ADP-forming] subunit alpha, mitochondrial"/>
    <property type="match status" value="1"/>
</dbReference>
<dbReference type="Proteomes" id="UP000515204">
    <property type="component" value="Unplaced"/>
</dbReference>
<dbReference type="InterPro" id="IPR005810">
    <property type="entry name" value="CoA_lig_alpha"/>
</dbReference>
<feature type="active site" description="Tele-phosphohistidine intermediate" evidence="7 8">
    <location>
        <position position="284"/>
    </location>
</feature>
<dbReference type="SUPFAM" id="SSF52210">
    <property type="entry name" value="Succinyl-CoA synthetase domains"/>
    <property type="match status" value="1"/>
</dbReference>
<dbReference type="NCBIfam" id="TIGR01019">
    <property type="entry name" value="sucCoAalpha"/>
    <property type="match status" value="1"/>
</dbReference>
<dbReference type="InterPro" id="IPR017440">
    <property type="entry name" value="Cit_synth/succinyl-CoA_lig_AS"/>
</dbReference>
<keyword evidence="11" id="KW-1185">Reference proteome</keyword>
<keyword evidence="3 7" id="KW-0436">Ligase</keyword>
<dbReference type="EC" id="6.2.1.5" evidence="7"/>
<dbReference type="Pfam" id="PF02629">
    <property type="entry name" value="CoA_binding"/>
    <property type="match status" value="1"/>
</dbReference>
<dbReference type="GO" id="GO:0005739">
    <property type="term" value="C:mitochondrion"/>
    <property type="evidence" value="ECO:0007669"/>
    <property type="project" value="UniProtKB-SubCell"/>
</dbReference>
<dbReference type="PROSITE" id="PS01216">
    <property type="entry name" value="SUCCINYL_COA_LIG_1"/>
    <property type="match status" value="1"/>
</dbReference>
<dbReference type="SMART" id="SM00881">
    <property type="entry name" value="CoA_binding"/>
    <property type="match status" value="1"/>
</dbReference>
<comment type="catalytic activity">
    <reaction evidence="7">
        <text>succinate + ATP + CoA = succinyl-CoA + ADP + phosphate</text>
        <dbReference type="Rhea" id="RHEA:17661"/>
        <dbReference type="ChEBI" id="CHEBI:30031"/>
        <dbReference type="ChEBI" id="CHEBI:30616"/>
        <dbReference type="ChEBI" id="CHEBI:43474"/>
        <dbReference type="ChEBI" id="CHEBI:57287"/>
        <dbReference type="ChEBI" id="CHEBI:57292"/>
        <dbReference type="ChEBI" id="CHEBI:456216"/>
        <dbReference type="EC" id="6.2.1.5"/>
    </reaction>
</comment>
<accession>A0A6P3WTB2</accession>
<proteinExistence type="inferred from homology"/>
<comment type="pathway">
    <text evidence="1 7">Carbohydrate metabolism; tricarboxylic acid cycle; succinate from succinyl-CoA (ligase route): step 1/1.</text>
</comment>
<dbReference type="Pfam" id="PF00549">
    <property type="entry name" value="Ligase_CoA"/>
    <property type="match status" value="1"/>
</dbReference>
<comment type="function">
    <text evidence="5 7">Succinyl-CoA synthetase functions in the citric acid cycle (TCA), coupling the hydrolysis of succinyl-CoA to the synthesis of either ATP or GTP and thus represents the only step of substrate-level phosphorylation in the TCA. The alpha subunit of the enzyme binds the substrates coenzyme A and phosphate, while succinate binding and specificity for either ATP or GTP is provided by different beta subunits.</text>
</comment>
<evidence type="ECO:0000256" key="7">
    <source>
        <dbReference type="HAMAP-Rule" id="MF_03222"/>
    </source>
</evidence>
<protein>
    <recommendedName>
        <fullName evidence="7">Succinate--CoA ligase [ADP/GDP-forming] subunit alpha, mitochondrial</fullName>
        <ecNumber evidence="7">6.2.1.4</ecNumber>
        <ecNumber evidence="7">6.2.1.5</ecNumber>
    </recommendedName>
    <alternativeName>
        <fullName evidence="7">Succinyl-CoA synthetase subunit alpha</fullName>
        <shortName evidence="7">SCS-alpha</shortName>
    </alternativeName>
</protein>
<dbReference type="UniPathway" id="UPA00223">
    <property type="reaction ID" value="UER00999"/>
</dbReference>
<sequence>MAIAARTFSKFTVRNCGNLLRSQVRFNYIETRKNLKIDANTKVICQGFTGKQGTFHSRQALDYGTKIVGGVNPKKAGTQHLGKSVFKSVKEAKDVTGATATVIYVPPPGAASAILEAMDAEMPLIVCITEGIPQHDMVKVKRRLLEQNKSRLIGPNCPGIIAPEQCKIGIMPGHIHQKGKIGIVSRSGTLTYEAVNQTTLAGLGQTLCVGIGGDPFNGTDFIDCLDIFLTDPECDGIIMIGEIGGSAEELAAEYLIEHNTGAKIKPVVSFIAGLTAPPGRRMGHAGAIISGGKGGAQDKINALEKAGVIVTRSPAQMGNELLKVMTRLGLVQ</sequence>
<dbReference type="KEGG" id="dqu:106741410"/>
<feature type="binding site" evidence="7">
    <location>
        <position position="75"/>
    </location>
    <ligand>
        <name>CoA</name>
        <dbReference type="ChEBI" id="CHEBI:57287"/>
    </ligand>
</feature>
<dbReference type="GO" id="GO:0004775">
    <property type="term" value="F:succinate-CoA ligase (ADP-forming) activity"/>
    <property type="evidence" value="ECO:0007669"/>
    <property type="project" value="UniProtKB-UniRule"/>
</dbReference>
<dbReference type="InterPro" id="IPR033847">
    <property type="entry name" value="Citrt_syn/SCS-alpha_CS"/>
</dbReference>
<comment type="catalytic activity">
    <reaction evidence="7">
        <text>GTP + succinate + CoA = succinyl-CoA + GDP + phosphate</text>
        <dbReference type="Rhea" id="RHEA:22120"/>
        <dbReference type="ChEBI" id="CHEBI:30031"/>
        <dbReference type="ChEBI" id="CHEBI:37565"/>
        <dbReference type="ChEBI" id="CHEBI:43474"/>
        <dbReference type="ChEBI" id="CHEBI:57287"/>
        <dbReference type="ChEBI" id="CHEBI:57292"/>
        <dbReference type="ChEBI" id="CHEBI:58189"/>
        <dbReference type="EC" id="6.2.1.4"/>
    </reaction>
</comment>
<dbReference type="Gene3D" id="3.40.50.720">
    <property type="entry name" value="NAD(P)-binding Rossmann-like Domain"/>
    <property type="match status" value="1"/>
</dbReference>
<evidence type="ECO:0000256" key="1">
    <source>
        <dbReference type="ARBA" id="ARBA00005064"/>
    </source>
</evidence>
<comment type="subunit">
    <text evidence="7">Heterodimer of an alpha and a beta subunit. Different beta subunits determine nucleotide specificity. Together with an ATP-specific beta subunit, forms an ADP-forming succinyl-CoA synthetase (A-SCS). Together with a GTP-specific beta subunit forms a GDP-forming succinyl-CoA synthetase (G-SCS).</text>
</comment>
<dbReference type="InterPro" id="IPR036291">
    <property type="entry name" value="NAD(P)-bd_dom_sf"/>
</dbReference>
<dbReference type="Gene3D" id="3.40.50.261">
    <property type="entry name" value="Succinyl-CoA synthetase domains"/>
    <property type="match status" value="1"/>
</dbReference>
<dbReference type="OrthoDB" id="1664372at2759"/>
<dbReference type="PROSITE" id="PS00399">
    <property type="entry name" value="SUCCINYL_COA_LIG_2"/>
    <property type="match status" value="1"/>
</dbReference>
<dbReference type="InterPro" id="IPR016102">
    <property type="entry name" value="Succinyl-CoA_synth-like"/>
</dbReference>
<evidence type="ECO:0000256" key="6">
    <source>
        <dbReference type="ARBA" id="ARBA00061754"/>
    </source>
</evidence>
<evidence type="ECO:0000256" key="8">
    <source>
        <dbReference type="PIRSR" id="PIRSR001553-1"/>
    </source>
</evidence>
<dbReference type="EC" id="6.2.1.4" evidence="7"/>
<reference evidence="12" key="1">
    <citation type="submission" date="2025-08" db="UniProtKB">
        <authorList>
            <consortium name="RefSeq"/>
        </authorList>
    </citation>
    <scope>IDENTIFICATION</scope>
</reference>
<comment type="subunit">
    <text evidence="6">Heterodimer of an alpha and a beta subunit. Different beta subunits determine nucleotide specificity. Together with the ATP-specific beta subunit SUCLA2, forms an ADP-forming succinyl-CoA synthetase (A-SCS). Together with the GTP-specific beta subunit SUCLG2 forms a GDP-forming succinyl-CoA synthetase (G-SCS).</text>
</comment>
<dbReference type="RefSeq" id="XP_014468899.1">
    <property type="nucleotide sequence ID" value="XM_014613413.1"/>
</dbReference>
<organism evidence="11 12">
    <name type="scientific">Dinoponera quadriceps</name>
    <name type="common">South American ant</name>
    <dbReference type="NCBI Taxonomy" id="609295"/>
    <lineage>
        <taxon>Eukaryota</taxon>
        <taxon>Metazoa</taxon>
        <taxon>Ecdysozoa</taxon>
        <taxon>Arthropoda</taxon>
        <taxon>Hexapoda</taxon>
        <taxon>Insecta</taxon>
        <taxon>Pterygota</taxon>
        <taxon>Neoptera</taxon>
        <taxon>Endopterygota</taxon>
        <taxon>Hymenoptera</taxon>
        <taxon>Apocrita</taxon>
        <taxon>Aculeata</taxon>
        <taxon>Formicoidea</taxon>
        <taxon>Formicidae</taxon>
        <taxon>Ponerinae</taxon>
        <taxon>Ponerini</taxon>
        <taxon>Dinoponera</taxon>
    </lineage>
</organism>
<feature type="binding site" evidence="7">
    <location>
        <begin position="128"/>
        <end position="130"/>
    </location>
    <ligand>
        <name>CoA</name>
        <dbReference type="ChEBI" id="CHEBI:57287"/>
    </ligand>
</feature>
<evidence type="ECO:0000256" key="5">
    <source>
        <dbReference type="ARBA" id="ARBA00054246"/>
    </source>
</evidence>
<dbReference type="SUPFAM" id="SSF51735">
    <property type="entry name" value="NAD(P)-binding Rossmann-fold domains"/>
    <property type="match status" value="1"/>
</dbReference>
<evidence type="ECO:0000256" key="3">
    <source>
        <dbReference type="ARBA" id="ARBA00022598"/>
    </source>
</evidence>
<dbReference type="InterPro" id="IPR005811">
    <property type="entry name" value="SUCC_ACL_C"/>
</dbReference>
<keyword evidence="2 7" id="KW-0816">Tricarboxylic acid cycle</keyword>
<evidence type="ECO:0000256" key="4">
    <source>
        <dbReference type="ARBA" id="ARBA00022741"/>
    </source>
</evidence>
<dbReference type="AlphaFoldDB" id="A0A6P3WTB2"/>